<dbReference type="KEGG" id="taqu:KDW03_05295"/>
<dbReference type="SUPFAM" id="SSF55785">
    <property type="entry name" value="PYP-like sensor domain (PAS domain)"/>
    <property type="match status" value="1"/>
</dbReference>
<name>A0AAX3BG63_9SPIR</name>
<organism evidence="1 2">
    <name type="scientific">Thermospira aquatica</name>
    <dbReference type="NCBI Taxonomy" id="2828656"/>
    <lineage>
        <taxon>Bacteria</taxon>
        <taxon>Pseudomonadati</taxon>
        <taxon>Spirochaetota</taxon>
        <taxon>Spirochaetia</taxon>
        <taxon>Brevinematales</taxon>
        <taxon>Thermospiraceae</taxon>
        <taxon>Thermospira</taxon>
    </lineage>
</organism>
<dbReference type="RefSeq" id="WP_271436345.1">
    <property type="nucleotide sequence ID" value="NZ_CP073355.1"/>
</dbReference>
<evidence type="ECO:0000313" key="2">
    <source>
        <dbReference type="Proteomes" id="UP001056539"/>
    </source>
</evidence>
<reference evidence="1" key="2">
    <citation type="submission" date="2022-06" db="EMBL/GenBank/DDBJ databases">
        <title>Thermospira aquatica gen. nov., sp. nov.</title>
        <authorList>
            <person name="Ben Ali Gam Z."/>
            <person name="Labat M."/>
        </authorList>
    </citation>
    <scope>NUCLEOTIDE SEQUENCE</scope>
    <source>
        <strain evidence="1">F1F22</strain>
    </source>
</reference>
<gene>
    <name evidence="1" type="ORF">KDW03_05295</name>
</gene>
<dbReference type="Gene3D" id="3.30.450.20">
    <property type="entry name" value="PAS domain"/>
    <property type="match status" value="1"/>
</dbReference>
<accession>A0AAX3BG63</accession>
<dbReference type="Proteomes" id="UP001056539">
    <property type="component" value="Chromosome"/>
</dbReference>
<dbReference type="Pfam" id="PF13596">
    <property type="entry name" value="PAS_10"/>
    <property type="match status" value="1"/>
</dbReference>
<dbReference type="EMBL" id="CP073355">
    <property type="protein sequence ID" value="URA11211.1"/>
    <property type="molecule type" value="Genomic_DNA"/>
</dbReference>
<evidence type="ECO:0000313" key="1">
    <source>
        <dbReference type="EMBL" id="URA11211.1"/>
    </source>
</evidence>
<dbReference type="InterPro" id="IPR035965">
    <property type="entry name" value="PAS-like_dom_sf"/>
</dbReference>
<sequence>MNLHELPIETIEAIMDALPVDVSFVDAEDRVMFFNTPREGRIFPRTKMDLHRKVQNCHPPKSLPLVEKILQGFRDGSKKEARFWIDLHGRKILIEYFPVKSADGTYLGTLEVTRDITDIQKLEGERRLLDEENFK</sequence>
<protein>
    <submittedName>
        <fullName evidence="1">DUF438 domain-containing protein</fullName>
    </submittedName>
</protein>
<reference evidence="1" key="1">
    <citation type="submission" date="2021-04" db="EMBL/GenBank/DDBJ databases">
        <authorList>
            <person name="Postec A."/>
        </authorList>
    </citation>
    <scope>NUCLEOTIDE SEQUENCE</scope>
    <source>
        <strain evidence="1">F1F22</strain>
    </source>
</reference>
<proteinExistence type="predicted"/>
<dbReference type="AlphaFoldDB" id="A0AAX3BG63"/>
<keyword evidence="2" id="KW-1185">Reference proteome</keyword>